<keyword evidence="6" id="KW-1185">Reference proteome</keyword>
<dbReference type="NCBIfam" id="TIGR01760">
    <property type="entry name" value="tape_meas_TP901"/>
    <property type="match status" value="1"/>
</dbReference>
<reference evidence="6" key="1">
    <citation type="journal article" date="2019" name="Int. J. Syst. Evol. Microbiol.">
        <title>The Global Catalogue of Microorganisms (GCM) 10K type strain sequencing project: providing services to taxonomists for standard genome sequencing and annotation.</title>
        <authorList>
            <consortium name="The Broad Institute Genomics Platform"/>
            <consortium name="The Broad Institute Genome Sequencing Center for Infectious Disease"/>
            <person name="Wu L."/>
            <person name="Ma J."/>
        </authorList>
    </citation>
    <scope>NUCLEOTIDE SEQUENCE [LARGE SCALE GENOMIC DNA]</scope>
    <source>
        <strain evidence="6">KCTC 52231</strain>
    </source>
</reference>
<evidence type="ECO:0000313" key="6">
    <source>
        <dbReference type="Proteomes" id="UP001595647"/>
    </source>
</evidence>
<evidence type="ECO:0000256" key="1">
    <source>
        <dbReference type="ARBA" id="ARBA00022612"/>
    </source>
</evidence>
<evidence type="ECO:0000256" key="2">
    <source>
        <dbReference type="SAM" id="Coils"/>
    </source>
</evidence>
<dbReference type="PANTHER" id="PTHR37813">
    <property type="entry name" value="FELS-2 PROPHAGE PROTEIN"/>
    <property type="match status" value="1"/>
</dbReference>
<dbReference type="RefSeq" id="WP_182304397.1">
    <property type="nucleotide sequence ID" value="NZ_CP059896.1"/>
</dbReference>
<feature type="domain" description="Phage tail tape measure protein" evidence="4">
    <location>
        <begin position="124"/>
        <end position="322"/>
    </location>
</feature>
<proteinExistence type="predicted"/>
<evidence type="ECO:0000259" key="4">
    <source>
        <dbReference type="Pfam" id="PF10145"/>
    </source>
</evidence>
<sequence length="636" mass="68893">MSKLSASLVVDLVDKTGAKTQAIIGNMNRLKRAERDYMLADRGLRLSNRDRAMERMMMEQAAFEEERINRMKLMATRIGAGVAVAGYAGIQAYKSFATAERRINRILVNSDRGISDIQPTMRKLQQIANDAALSIDDVTGGLERLVATGMSLDQALTFLPAIAMTAQASGATMDDAANSAAAMASSMKIGGRDMQLAFDMLAKGGKLGQFELKEMSQYLPELLPAFAALGYEGTEGLEKLVAMLQTVRIQTGTSATAANNLSNMFQKMTSPEVRSKFKKTFGIDIRGVLKEADKQGKDLVDTLLDMVMIATKGDLSKLGDIFGDKQAMDAVRALIQLREERRRFEQEIHNAAGTVKKDNEQILADSETKLQRLANLSLKLAQQVGSGVAAIMNPVLQHTTDTIDGALEEIHGLYQMSPEERITHRARFEAEYRKQHPDAGRREIRDAYQDAMGRYSRGESKTWEDEVNNIHRKKVLDNYINGRTPQSRGRQNASSSLGVSTGAIPFPSARPDPSTLGGRERTGKFPSHGTYDASALDDGGRAAAMDEFINGPEKLMDGFIKASSAASDNLADGGNRAADTMKASAGQIGTAIGTSAAQSFLSRVQGSLGALLQNPGGGRPTGQIVKEQINGQFVDP</sequence>
<dbReference type="InterPro" id="IPR010090">
    <property type="entry name" value="Phage_tape_meas"/>
</dbReference>
<evidence type="ECO:0000313" key="5">
    <source>
        <dbReference type="EMBL" id="MFC3165410.1"/>
    </source>
</evidence>
<dbReference type="Proteomes" id="UP001595647">
    <property type="component" value="Unassembled WGS sequence"/>
</dbReference>
<dbReference type="EMBL" id="JBHRTG010000019">
    <property type="protein sequence ID" value="MFC3165410.1"/>
    <property type="molecule type" value="Genomic_DNA"/>
</dbReference>
<dbReference type="Pfam" id="PF10145">
    <property type="entry name" value="PhageMin_Tail"/>
    <property type="match status" value="1"/>
</dbReference>
<comment type="caution">
    <text evidence="5">The sequence shown here is derived from an EMBL/GenBank/DDBJ whole genome shotgun (WGS) entry which is preliminary data.</text>
</comment>
<organism evidence="5 6">
    <name type="scientific">Ciceribacter thiooxidans</name>
    <dbReference type="NCBI Taxonomy" id="1969821"/>
    <lineage>
        <taxon>Bacteria</taxon>
        <taxon>Pseudomonadati</taxon>
        <taxon>Pseudomonadota</taxon>
        <taxon>Alphaproteobacteria</taxon>
        <taxon>Hyphomicrobiales</taxon>
        <taxon>Rhizobiaceae</taxon>
        <taxon>Ciceribacter</taxon>
    </lineage>
</organism>
<accession>A0ABV7I7M4</accession>
<feature type="coiled-coil region" evidence="2">
    <location>
        <begin position="327"/>
        <end position="354"/>
    </location>
</feature>
<dbReference type="PANTHER" id="PTHR37813:SF1">
    <property type="entry name" value="FELS-2 PROPHAGE PROTEIN"/>
    <property type="match status" value="1"/>
</dbReference>
<feature type="compositionally biased region" description="Polar residues" evidence="3">
    <location>
        <begin position="481"/>
        <end position="499"/>
    </location>
</feature>
<protein>
    <submittedName>
        <fullName evidence="5">Phage tail tape measure protein</fullName>
    </submittedName>
</protein>
<keyword evidence="2" id="KW-0175">Coiled coil</keyword>
<evidence type="ECO:0000256" key="3">
    <source>
        <dbReference type="SAM" id="MobiDB-lite"/>
    </source>
</evidence>
<gene>
    <name evidence="5" type="ORF">ACFOHV_19180</name>
</gene>
<keyword evidence="1" id="KW-1188">Viral release from host cell</keyword>
<feature type="region of interest" description="Disordered" evidence="3">
    <location>
        <begin position="480"/>
        <end position="537"/>
    </location>
</feature>
<name>A0ABV7I7M4_9HYPH</name>